<dbReference type="Gene3D" id="3.40.50.10140">
    <property type="entry name" value="Toll/interleukin-1 receptor homology (TIR) domain"/>
    <property type="match status" value="1"/>
</dbReference>
<protein>
    <submittedName>
        <fullName evidence="2">Toll/interleukin-1 receptor domain-containing protein</fullName>
    </submittedName>
</protein>
<dbReference type="EMBL" id="SWCI01000002">
    <property type="protein sequence ID" value="TKB50345.1"/>
    <property type="molecule type" value="Genomic_DNA"/>
</dbReference>
<dbReference type="InterPro" id="IPR000157">
    <property type="entry name" value="TIR_dom"/>
</dbReference>
<evidence type="ECO:0000313" key="2">
    <source>
        <dbReference type="EMBL" id="TKB50345.1"/>
    </source>
</evidence>
<feature type="domain" description="TIR" evidence="1">
    <location>
        <begin position="4"/>
        <end position="135"/>
    </location>
</feature>
<dbReference type="Proteomes" id="UP000305674">
    <property type="component" value="Unassembled WGS sequence"/>
</dbReference>
<name>A0A4U1BGJ8_9GAMM</name>
<dbReference type="RefSeq" id="WP_136851642.1">
    <property type="nucleotide sequence ID" value="NZ_SWCI01000002.1"/>
</dbReference>
<organism evidence="2 3">
    <name type="scientific">Ferrimonas sediminicola</name>
    <dbReference type="NCBI Taxonomy" id="2569538"/>
    <lineage>
        <taxon>Bacteria</taxon>
        <taxon>Pseudomonadati</taxon>
        <taxon>Pseudomonadota</taxon>
        <taxon>Gammaproteobacteria</taxon>
        <taxon>Alteromonadales</taxon>
        <taxon>Ferrimonadaceae</taxon>
        <taxon>Ferrimonas</taxon>
    </lineage>
</organism>
<dbReference type="Pfam" id="PF13676">
    <property type="entry name" value="TIR_2"/>
    <property type="match status" value="1"/>
</dbReference>
<evidence type="ECO:0000259" key="1">
    <source>
        <dbReference type="Pfam" id="PF13676"/>
    </source>
</evidence>
<gene>
    <name evidence="2" type="ORF">FCL40_04095</name>
</gene>
<dbReference type="GO" id="GO:0007165">
    <property type="term" value="P:signal transduction"/>
    <property type="evidence" value="ECO:0007669"/>
    <property type="project" value="InterPro"/>
</dbReference>
<dbReference type="OrthoDB" id="6396721at2"/>
<accession>A0A4U1BGJ8</accession>
<dbReference type="InterPro" id="IPR035897">
    <property type="entry name" value="Toll_tir_struct_dom_sf"/>
</dbReference>
<evidence type="ECO:0000313" key="3">
    <source>
        <dbReference type="Proteomes" id="UP000305674"/>
    </source>
</evidence>
<dbReference type="SUPFAM" id="SSF52200">
    <property type="entry name" value="Toll/Interleukin receptor TIR domain"/>
    <property type="match status" value="1"/>
</dbReference>
<sequence>MRLFLSYSSRDFPLASAIVQGLGVLGHSVWFAPEQIGASRCFAKEISAAMKEAEVLLLLASRNAIGDATHPGSAEVMTEIKMAREKKIPVVPLKVDASLECGGAEGFDYLLKNFQWLDLESMLAMEDHDAIAKLIDAALSTGVSADTRLFDQQLTEVEKLLREKHWQKAKALLEALVMPAGLRQQQELLKLVALMQSRPIKSLSKQQADWLVGRLTALAQGEQASAALYMLALISQGFYQANAIADATPGVTRLKQQAQPLGRLKAKYIKMTDAMLADSTAFATNWRY</sequence>
<keyword evidence="3" id="KW-1185">Reference proteome</keyword>
<keyword evidence="2" id="KW-0675">Receptor</keyword>
<reference evidence="2 3" key="1">
    <citation type="submission" date="2019-04" db="EMBL/GenBank/DDBJ databases">
        <authorList>
            <person name="Hwang J.C."/>
        </authorList>
    </citation>
    <scope>NUCLEOTIDE SEQUENCE [LARGE SCALE GENOMIC DNA]</scope>
    <source>
        <strain evidence="2 3">IMCC35001</strain>
    </source>
</reference>
<dbReference type="AlphaFoldDB" id="A0A4U1BGJ8"/>
<proteinExistence type="predicted"/>
<comment type="caution">
    <text evidence="2">The sequence shown here is derived from an EMBL/GenBank/DDBJ whole genome shotgun (WGS) entry which is preliminary data.</text>
</comment>